<dbReference type="InterPro" id="IPR029070">
    <property type="entry name" value="Chitinase_insertion_sf"/>
</dbReference>
<dbReference type="OMA" id="QRLVCYY"/>
<feature type="signal peptide" evidence="5">
    <location>
        <begin position="1"/>
        <end position="18"/>
    </location>
</feature>
<keyword evidence="8" id="KW-1185">Reference proteome</keyword>
<dbReference type="GO" id="GO:0006032">
    <property type="term" value="P:chitin catabolic process"/>
    <property type="evidence" value="ECO:0007669"/>
    <property type="project" value="TreeGrafter"/>
</dbReference>
<dbReference type="PANTHER" id="PTHR11177:SF390">
    <property type="entry name" value="CHITINASE 11"/>
    <property type="match status" value="1"/>
</dbReference>
<dbReference type="GO" id="GO:0005975">
    <property type="term" value="P:carbohydrate metabolic process"/>
    <property type="evidence" value="ECO:0007669"/>
    <property type="project" value="InterPro"/>
</dbReference>
<dbReference type="AlphaFoldDB" id="A0A087T9R2"/>
<protein>
    <submittedName>
        <fullName evidence="7">Acidic mammalian chitinase</fullName>
    </submittedName>
</protein>
<evidence type="ECO:0000256" key="5">
    <source>
        <dbReference type="SAM" id="SignalP"/>
    </source>
</evidence>
<dbReference type="GO" id="GO:0005576">
    <property type="term" value="C:extracellular region"/>
    <property type="evidence" value="ECO:0007669"/>
    <property type="project" value="TreeGrafter"/>
</dbReference>
<evidence type="ECO:0000256" key="3">
    <source>
        <dbReference type="RuleBase" id="RU000489"/>
    </source>
</evidence>
<feature type="chain" id="PRO_5001829435" evidence="5">
    <location>
        <begin position="19"/>
        <end position="346"/>
    </location>
</feature>
<feature type="non-terminal residue" evidence="7">
    <location>
        <position position="346"/>
    </location>
</feature>
<dbReference type="InterPro" id="IPR050314">
    <property type="entry name" value="Glycosyl_Hydrlase_18"/>
</dbReference>
<evidence type="ECO:0000313" key="7">
    <source>
        <dbReference type="EMBL" id="KFM61851.1"/>
    </source>
</evidence>
<dbReference type="Gene3D" id="3.20.20.80">
    <property type="entry name" value="Glycosidases"/>
    <property type="match status" value="1"/>
</dbReference>
<accession>A0A087T9R2</accession>
<dbReference type="PROSITE" id="PS51910">
    <property type="entry name" value="GH18_2"/>
    <property type="match status" value="1"/>
</dbReference>
<organism evidence="7 8">
    <name type="scientific">Stegodyphus mimosarum</name>
    <name type="common">African social velvet spider</name>
    <dbReference type="NCBI Taxonomy" id="407821"/>
    <lineage>
        <taxon>Eukaryota</taxon>
        <taxon>Metazoa</taxon>
        <taxon>Ecdysozoa</taxon>
        <taxon>Arthropoda</taxon>
        <taxon>Chelicerata</taxon>
        <taxon>Arachnida</taxon>
        <taxon>Araneae</taxon>
        <taxon>Araneomorphae</taxon>
        <taxon>Entelegynae</taxon>
        <taxon>Eresoidea</taxon>
        <taxon>Eresidae</taxon>
        <taxon>Stegodyphus</taxon>
    </lineage>
</organism>
<evidence type="ECO:0000259" key="6">
    <source>
        <dbReference type="PROSITE" id="PS51910"/>
    </source>
</evidence>
<gene>
    <name evidence="7" type="ORF">X975_19350</name>
</gene>
<dbReference type="InterPro" id="IPR011583">
    <property type="entry name" value="Chitinase_II/V-like_cat"/>
</dbReference>
<dbReference type="STRING" id="407821.A0A087T9R2"/>
<dbReference type="PROSITE" id="PS01095">
    <property type="entry name" value="GH18_1"/>
    <property type="match status" value="1"/>
</dbReference>
<dbReference type="Gene3D" id="3.10.50.10">
    <property type="match status" value="1"/>
</dbReference>
<dbReference type="SUPFAM" id="SSF54556">
    <property type="entry name" value="Chitinase insertion domain"/>
    <property type="match status" value="1"/>
</dbReference>
<dbReference type="GO" id="GO:0004568">
    <property type="term" value="F:chitinase activity"/>
    <property type="evidence" value="ECO:0007669"/>
    <property type="project" value="TreeGrafter"/>
</dbReference>
<keyword evidence="2 3" id="KW-0326">Glycosidase</keyword>
<dbReference type="InterPro" id="IPR001223">
    <property type="entry name" value="Glyco_hydro18_cat"/>
</dbReference>
<dbReference type="PANTHER" id="PTHR11177">
    <property type="entry name" value="CHITINASE"/>
    <property type="match status" value="1"/>
</dbReference>
<dbReference type="GO" id="GO:0008061">
    <property type="term" value="F:chitin binding"/>
    <property type="evidence" value="ECO:0007669"/>
    <property type="project" value="InterPro"/>
</dbReference>
<dbReference type="SMART" id="SM00636">
    <property type="entry name" value="Glyco_18"/>
    <property type="match status" value="1"/>
</dbReference>
<dbReference type="SUPFAM" id="SSF51445">
    <property type="entry name" value="(Trans)glycosidases"/>
    <property type="match status" value="1"/>
</dbReference>
<comment type="similarity">
    <text evidence="4">Belongs to the glycosyl hydrolase 18 family.</text>
</comment>
<proteinExistence type="inferred from homology"/>
<dbReference type="InterPro" id="IPR017853">
    <property type="entry name" value="GH"/>
</dbReference>
<dbReference type="InterPro" id="IPR001579">
    <property type="entry name" value="Glyco_hydro_18_chit_AS"/>
</dbReference>
<evidence type="ECO:0000256" key="4">
    <source>
        <dbReference type="RuleBase" id="RU004453"/>
    </source>
</evidence>
<keyword evidence="5" id="KW-0732">Signal</keyword>
<dbReference type="OrthoDB" id="76388at2759"/>
<name>A0A087T9R2_STEMI</name>
<sequence>MKLAVLFFLLYLCVPALNELRGKGKQGLLRVCYYTLFNPEPRSLNTSLCTHIIAGFASVTDGVLDLGSDANKKGYLETTSLKNVDPHLKVLITVGGGGNDNGFSTAFNSFQNRTRFISSVFSVLKKYNFDGLDIDWEFPVWNDFVPKDKENFIDFLKEFKAASVLKSFVTKKTPPLLTVAVAAPSVIVQKAYDIPQMSKYVDFINLMSYDYHDYTWYTPFTGHNSPLFNRSAEKAYFATLNTASSAYYWNQNGMPKSKIMIGIPTYAHTYILLDPKYHGLDAPATGSNGDLNFYDVCKFLSSGGIRVFDNESLVPYTYSGYDWISYEDQISIKLKANWIKSQGFGG</sequence>
<dbReference type="Proteomes" id="UP000054359">
    <property type="component" value="Unassembled WGS sequence"/>
</dbReference>
<evidence type="ECO:0000256" key="2">
    <source>
        <dbReference type="ARBA" id="ARBA00023295"/>
    </source>
</evidence>
<reference evidence="7 8" key="1">
    <citation type="submission" date="2013-11" db="EMBL/GenBank/DDBJ databases">
        <title>Genome sequencing of Stegodyphus mimosarum.</title>
        <authorList>
            <person name="Bechsgaard J."/>
        </authorList>
    </citation>
    <scope>NUCLEOTIDE SEQUENCE [LARGE SCALE GENOMIC DNA]</scope>
</reference>
<evidence type="ECO:0000256" key="1">
    <source>
        <dbReference type="ARBA" id="ARBA00022801"/>
    </source>
</evidence>
<dbReference type="Pfam" id="PF00704">
    <property type="entry name" value="Glyco_hydro_18"/>
    <property type="match status" value="1"/>
</dbReference>
<evidence type="ECO:0000313" key="8">
    <source>
        <dbReference type="Proteomes" id="UP000054359"/>
    </source>
</evidence>
<feature type="domain" description="GH18" evidence="6">
    <location>
        <begin position="28"/>
        <end position="346"/>
    </location>
</feature>
<keyword evidence="1 3" id="KW-0378">Hydrolase</keyword>
<dbReference type="EMBL" id="KK114187">
    <property type="protein sequence ID" value="KFM61851.1"/>
    <property type="molecule type" value="Genomic_DNA"/>
</dbReference>